<dbReference type="AlphaFoldDB" id="A0A512NJW3"/>
<dbReference type="Gene3D" id="3.30.70.100">
    <property type="match status" value="1"/>
</dbReference>
<gene>
    <name evidence="1" type="ORF">RSO01_64100</name>
</gene>
<accession>A0A512NJW3</accession>
<dbReference type="Proteomes" id="UP000321058">
    <property type="component" value="Unassembled WGS sequence"/>
</dbReference>
<name>A0A512NJW3_9HYPH</name>
<protein>
    <recommendedName>
        <fullName evidence="3">ABM domain-containing protein</fullName>
    </recommendedName>
</protein>
<dbReference type="RefSeq" id="WP_147154601.1">
    <property type="nucleotide sequence ID" value="NZ_BKAJ01000122.1"/>
</dbReference>
<comment type="caution">
    <text evidence="1">The sequence shown here is derived from an EMBL/GenBank/DDBJ whole genome shotgun (WGS) entry which is preliminary data.</text>
</comment>
<organism evidence="1 2">
    <name type="scientific">Reyranella soli</name>
    <dbReference type="NCBI Taxonomy" id="1230389"/>
    <lineage>
        <taxon>Bacteria</taxon>
        <taxon>Pseudomonadati</taxon>
        <taxon>Pseudomonadota</taxon>
        <taxon>Alphaproteobacteria</taxon>
        <taxon>Hyphomicrobiales</taxon>
        <taxon>Reyranellaceae</taxon>
        <taxon>Reyranella</taxon>
    </lineage>
</organism>
<dbReference type="EMBL" id="BKAJ01000122">
    <property type="protein sequence ID" value="GEP59244.1"/>
    <property type="molecule type" value="Genomic_DNA"/>
</dbReference>
<proteinExistence type="predicted"/>
<keyword evidence="2" id="KW-1185">Reference proteome</keyword>
<evidence type="ECO:0008006" key="3">
    <source>
        <dbReference type="Google" id="ProtNLM"/>
    </source>
</evidence>
<sequence>MPVRYVLITLKPGVTAEAYEKWVREYDYKVAATRENLIKYEVYRITSPINGHENAGWTHLERIEMKSLEQAAIDAKTPSGVELRRQLWGTYVEKSQMIDFATEVVK</sequence>
<evidence type="ECO:0000313" key="1">
    <source>
        <dbReference type="EMBL" id="GEP59244.1"/>
    </source>
</evidence>
<evidence type="ECO:0000313" key="2">
    <source>
        <dbReference type="Proteomes" id="UP000321058"/>
    </source>
</evidence>
<dbReference type="OrthoDB" id="4731620at2"/>
<reference evidence="1 2" key="1">
    <citation type="submission" date="2019-07" db="EMBL/GenBank/DDBJ databases">
        <title>Whole genome shotgun sequence of Reyranella soli NBRC 108950.</title>
        <authorList>
            <person name="Hosoyama A."/>
            <person name="Uohara A."/>
            <person name="Ohji S."/>
            <person name="Ichikawa N."/>
        </authorList>
    </citation>
    <scope>NUCLEOTIDE SEQUENCE [LARGE SCALE GENOMIC DNA]</scope>
    <source>
        <strain evidence="1 2">NBRC 108950</strain>
    </source>
</reference>